<dbReference type="KEGG" id="bcai:K788_0005490"/>
<name>A0A0P0RFT3_9BURK</name>
<dbReference type="AlphaFoldDB" id="A0A0P0RFT3"/>
<accession>A0A0P0RFT3</accession>
<protein>
    <submittedName>
        <fullName evidence="1">Uncharacterized protein</fullName>
    </submittedName>
</protein>
<proteinExistence type="predicted"/>
<reference evidence="1 2" key="1">
    <citation type="journal article" date="2014" name="Genome Announc.">
        <title>Draft Genome Sequence of the Haloacid-Degrading Burkholderia caribensis Strain MBA4.</title>
        <authorList>
            <person name="Pan Y."/>
            <person name="Kong K.F."/>
            <person name="Tsang J.S."/>
        </authorList>
    </citation>
    <scope>NUCLEOTIDE SEQUENCE [LARGE SCALE GENOMIC DNA]</scope>
    <source>
        <strain evidence="1 2">MBA4</strain>
    </source>
</reference>
<sequence>MRNHEMPSNGTSLTLHAEIDMSYGIFSRIVTVGAILLLASCGGGGGSGGSPGAPAANTSQPTLANATALVDGSKVGDDYWPAGSTQTGGTGQPVGGLNCGTRGNVYTYSHLSIYLNGRPLALPANIGTVAPTMAAQTGCAYPLHTDDETGKIRMDASANASYTLGQFFAIWGQPLTSANVAGLTSTPITVYVNNGGQLTKYTGDPASLVLPAHGEVSIEIGSPLGQIPTFSWTDPPSFDPNQTVLAYGGTVGTAHWQNGNTSTGGTGADVDGLVCASGMSELYHVHAHLAIVSDGQWLALPANVGIVSQCNYEMHTHDSTGIIHIETPNMKTFTLGQFFDIWGQTLSSTNVAGVTGTVVAYVNDNGDVRRYEGDLRSIELISHRDITLQIGKPVNTLATYSWYEPQ</sequence>
<gene>
    <name evidence="1" type="ORF">K788_0005490</name>
</gene>
<dbReference type="EMBL" id="CP012747">
    <property type="protein sequence ID" value="ALL67342.1"/>
    <property type="molecule type" value="Genomic_DNA"/>
</dbReference>
<organism evidence="1 2">
    <name type="scientific">Paraburkholderia caribensis MBA4</name>
    <dbReference type="NCBI Taxonomy" id="1323664"/>
    <lineage>
        <taxon>Bacteria</taxon>
        <taxon>Pseudomonadati</taxon>
        <taxon>Pseudomonadota</taxon>
        <taxon>Betaproteobacteria</taxon>
        <taxon>Burkholderiales</taxon>
        <taxon>Burkholderiaceae</taxon>
        <taxon>Paraburkholderia</taxon>
    </lineage>
</organism>
<evidence type="ECO:0000313" key="1">
    <source>
        <dbReference type="EMBL" id="ALL67342.1"/>
    </source>
</evidence>
<evidence type="ECO:0000313" key="2">
    <source>
        <dbReference type="Proteomes" id="UP000019146"/>
    </source>
</evidence>
<dbReference type="Proteomes" id="UP000019146">
    <property type="component" value="Chromosome 2"/>
</dbReference>